<dbReference type="EMBL" id="JANSKA010000001">
    <property type="protein sequence ID" value="MCR9035348.1"/>
    <property type="molecule type" value="Genomic_DNA"/>
</dbReference>
<protein>
    <recommendedName>
        <fullName evidence="3">GIY-YIG domain-containing protein</fullName>
    </recommendedName>
</protein>
<gene>
    <name evidence="1" type="ORF">NVS32_00025</name>
</gene>
<keyword evidence="2" id="KW-1185">Reference proteome</keyword>
<evidence type="ECO:0000313" key="1">
    <source>
        <dbReference type="EMBL" id="MCR9035348.1"/>
    </source>
</evidence>
<proteinExistence type="predicted"/>
<evidence type="ECO:0000313" key="2">
    <source>
        <dbReference type="Proteomes" id="UP001204320"/>
    </source>
</evidence>
<organism evidence="1 2">
    <name type="scientific">Tractidigestivibacter montrealensis</name>
    <dbReference type="NCBI Taxonomy" id="2972466"/>
    <lineage>
        <taxon>Bacteria</taxon>
        <taxon>Bacillati</taxon>
        <taxon>Actinomycetota</taxon>
        <taxon>Coriobacteriia</taxon>
        <taxon>Coriobacteriales</taxon>
        <taxon>Atopobiaceae</taxon>
        <taxon>Tractidigestivibacter</taxon>
    </lineage>
</organism>
<dbReference type="Proteomes" id="UP001204320">
    <property type="component" value="Unassembled WGS sequence"/>
</dbReference>
<dbReference type="RefSeq" id="WP_258498141.1">
    <property type="nucleotide sequence ID" value="NZ_JANSKA010000001.1"/>
</dbReference>
<reference evidence="1 2" key="1">
    <citation type="submission" date="2022-08" db="EMBL/GenBank/DDBJ databases">
        <title>Tractidigestivibacter montrealensis type strain KD21.</title>
        <authorList>
            <person name="Diop K."/>
            <person name="Richard C."/>
            <person name="Routy B."/>
        </authorList>
    </citation>
    <scope>NUCLEOTIDE SEQUENCE [LARGE SCALE GENOMIC DNA]</scope>
    <source>
        <strain evidence="1 2">KD21</strain>
    </source>
</reference>
<sequence length="217" mass="26001">MRHFGTSVRRSADQLHLTRENYIERRKDGSLIFSFLPMDENEIEKHTKGCLYNYDLNMRYFESLSRDAFDRWLAGWLSLHNSFFEIDDIRPYKGVQGEYIMVLDEYKQVYCGCTNNIKRRIETHWNKKMPFDRLVFGSYEYSKLSIDSFRRLDTTRIFLRVDHSKRKTTSDEMYEMEKEEFATTDDKYLLNRTGFGLRGYEVSIAPSNRMQGLGYNN</sequence>
<evidence type="ECO:0008006" key="3">
    <source>
        <dbReference type="Google" id="ProtNLM"/>
    </source>
</evidence>
<name>A0ABT1Z556_9ACTN</name>
<accession>A0ABT1Z556</accession>
<comment type="caution">
    <text evidence="1">The sequence shown here is derived from an EMBL/GenBank/DDBJ whole genome shotgun (WGS) entry which is preliminary data.</text>
</comment>